<comment type="caution">
    <text evidence="4">The sequence shown here is derived from an EMBL/GenBank/DDBJ whole genome shotgun (WGS) entry which is preliminary data.</text>
</comment>
<dbReference type="HOGENOM" id="CLU_071599_0_0_9"/>
<feature type="binding site" evidence="2">
    <location>
        <position position="172"/>
    </location>
    <ligand>
        <name>Zn(2+)</name>
        <dbReference type="ChEBI" id="CHEBI:29105"/>
    </ligand>
</feature>
<proteinExistence type="predicted"/>
<dbReference type="Proteomes" id="UP000004893">
    <property type="component" value="Unassembled WGS sequence"/>
</dbReference>
<keyword evidence="1" id="KW-0520">NAD</keyword>
<accession>C0BYF4</accession>
<comment type="caution">
    <text evidence="2">Lacks conserved residue(s) required for the propagation of feature annotation.</text>
</comment>
<reference evidence="4" key="2">
    <citation type="submission" date="2013-06" db="EMBL/GenBank/DDBJ databases">
        <title>Draft genome sequence of Clostridium hylemonae (DSM 15053).</title>
        <authorList>
            <person name="Sudarsanam P."/>
            <person name="Ley R."/>
            <person name="Guruge J."/>
            <person name="Turnbaugh P.J."/>
            <person name="Mahowald M."/>
            <person name="Liep D."/>
            <person name="Gordon J."/>
        </authorList>
    </citation>
    <scope>NUCLEOTIDE SEQUENCE</scope>
    <source>
        <strain evidence="4">DSM 15053</strain>
    </source>
</reference>
<dbReference type="OrthoDB" id="394960at2"/>
<feature type="binding site" evidence="2">
    <location>
        <position position="134"/>
    </location>
    <ligand>
        <name>Zn(2+)</name>
        <dbReference type="ChEBI" id="CHEBI:29105"/>
    </ligand>
</feature>
<reference evidence="4" key="1">
    <citation type="submission" date="2009-02" db="EMBL/GenBank/DDBJ databases">
        <authorList>
            <person name="Fulton L."/>
            <person name="Clifton S."/>
            <person name="Fulton B."/>
            <person name="Xu J."/>
            <person name="Minx P."/>
            <person name="Pepin K.H."/>
            <person name="Johnson M."/>
            <person name="Bhonagiri V."/>
            <person name="Nash W.E."/>
            <person name="Mardis E.R."/>
            <person name="Wilson R.K."/>
        </authorList>
    </citation>
    <scope>NUCLEOTIDE SEQUENCE [LARGE SCALE GENOMIC DNA]</scope>
    <source>
        <strain evidence="4">DSM 15053</strain>
    </source>
</reference>
<dbReference type="RefSeq" id="WP_006442175.1">
    <property type="nucleotide sequence ID" value="NZ_CP036524.1"/>
</dbReference>
<evidence type="ECO:0000256" key="2">
    <source>
        <dbReference type="PROSITE-ProRule" id="PRU00236"/>
    </source>
</evidence>
<dbReference type="SUPFAM" id="SSF52467">
    <property type="entry name" value="DHS-like NAD/FAD-binding domain"/>
    <property type="match status" value="1"/>
</dbReference>
<evidence type="ECO:0000259" key="3">
    <source>
        <dbReference type="PROSITE" id="PS50305"/>
    </source>
</evidence>
<name>C0BYF4_9FIRM</name>
<feature type="binding site" evidence="2">
    <location>
        <position position="169"/>
    </location>
    <ligand>
        <name>Zn(2+)</name>
        <dbReference type="ChEBI" id="CHEBI:29105"/>
    </ligand>
</feature>
<dbReference type="STRING" id="553973.CLOHYLEM_04843"/>
<dbReference type="GO" id="GO:0046872">
    <property type="term" value="F:metal ion binding"/>
    <property type="evidence" value="ECO:0007669"/>
    <property type="project" value="UniProtKB-KW"/>
</dbReference>
<keyword evidence="2" id="KW-0862">Zinc</keyword>
<dbReference type="Gene3D" id="3.40.50.1220">
    <property type="entry name" value="TPP-binding domain"/>
    <property type="match status" value="1"/>
</dbReference>
<organism evidence="4 5">
    <name type="scientific">[Clostridium] hylemonae DSM 15053</name>
    <dbReference type="NCBI Taxonomy" id="553973"/>
    <lineage>
        <taxon>Bacteria</taxon>
        <taxon>Bacillati</taxon>
        <taxon>Bacillota</taxon>
        <taxon>Clostridia</taxon>
        <taxon>Lachnospirales</taxon>
        <taxon>Lachnospiraceae</taxon>
    </lineage>
</organism>
<keyword evidence="5" id="KW-1185">Reference proteome</keyword>
<dbReference type="PROSITE" id="PS50305">
    <property type="entry name" value="SIRTUIN"/>
    <property type="match status" value="1"/>
</dbReference>
<feature type="binding site" evidence="2">
    <location>
        <position position="138"/>
    </location>
    <ligand>
        <name>Zn(2+)</name>
        <dbReference type="ChEBI" id="CHEBI:29105"/>
    </ligand>
</feature>
<feature type="domain" description="Deacetylase sirtuin-type" evidence="3">
    <location>
        <begin position="1"/>
        <end position="286"/>
    </location>
</feature>
<evidence type="ECO:0000313" key="4">
    <source>
        <dbReference type="EMBL" id="EEG74882.1"/>
    </source>
</evidence>
<dbReference type="AlphaFoldDB" id="C0BYF4"/>
<dbReference type="InterPro" id="IPR029035">
    <property type="entry name" value="DHS-like_NAD/FAD-binding_dom"/>
</dbReference>
<gene>
    <name evidence="4" type="ORF">CLOHYLEM_04843</name>
</gene>
<evidence type="ECO:0000313" key="5">
    <source>
        <dbReference type="Proteomes" id="UP000004893"/>
    </source>
</evidence>
<sequence length="286" mass="32549">MEHGEKVKQKINEADAVVIGGGSGLSAAAGYTYSGERFQRNFAEFIARYGLKDMYSAGFYPFPTKEEKWAYWSRHICCNRYDQEQNDLYMSIRALVEGRDHFVITTNVDHQFQAAGFDEERIFATQGDYGLFQCAKACHDKLYDNEEQVREMVKRQRDCRIPSSLIPKCPVCGGDMEVHLRCDGYFVEDSAWHEALNRYEEFIGKNRGNKILFLELGVGMNTPGIIKYPFWQMTADYEQAFYICLNKGQAWAPQEITEKALCIDADIADVVKSLQSAGSSHGEAVL</sequence>
<dbReference type="InterPro" id="IPR026590">
    <property type="entry name" value="Ssirtuin_cat_dom"/>
</dbReference>
<evidence type="ECO:0000256" key="1">
    <source>
        <dbReference type="ARBA" id="ARBA00023027"/>
    </source>
</evidence>
<keyword evidence="2" id="KW-0479">Metal-binding</keyword>
<dbReference type="EMBL" id="ABYI02000018">
    <property type="protein sequence ID" value="EEG74882.1"/>
    <property type="molecule type" value="Genomic_DNA"/>
</dbReference>
<dbReference type="eggNOG" id="COG0846">
    <property type="taxonomic scope" value="Bacteria"/>
</dbReference>
<protein>
    <recommendedName>
        <fullName evidence="3">Deacetylase sirtuin-type domain-containing protein</fullName>
    </recommendedName>
</protein>